<dbReference type="SMART" id="SM01117">
    <property type="entry name" value="Cyt-b5"/>
    <property type="match status" value="2"/>
</dbReference>
<dbReference type="SUPFAM" id="SSF55856">
    <property type="entry name" value="Cytochrome b5-like heme/steroid binding domain"/>
    <property type="match status" value="2"/>
</dbReference>
<evidence type="ECO:0000256" key="4">
    <source>
        <dbReference type="ARBA" id="ARBA00038168"/>
    </source>
</evidence>
<evidence type="ECO:0000313" key="8">
    <source>
        <dbReference type="Proteomes" id="UP001178507"/>
    </source>
</evidence>
<dbReference type="InterPro" id="IPR001199">
    <property type="entry name" value="Cyt_B5-like_heme/steroid-bd"/>
</dbReference>
<keyword evidence="8" id="KW-1185">Reference proteome</keyword>
<dbReference type="PANTHER" id="PTHR19359">
    <property type="entry name" value="CYTOCHROME B5"/>
    <property type="match status" value="1"/>
</dbReference>
<dbReference type="Pfam" id="PF10294">
    <property type="entry name" value="Methyltransf_16"/>
    <property type="match status" value="1"/>
</dbReference>
<keyword evidence="3 5" id="KW-0408">Iron</keyword>
<protein>
    <recommendedName>
        <fullName evidence="6">Cytochrome b5 heme-binding domain-containing protein</fullName>
    </recommendedName>
</protein>
<keyword evidence="1 5" id="KW-0349">Heme</keyword>
<keyword evidence="2 5" id="KW-0479">Metal-binding</keyword>
<reference evidence="7" key="1">
    <citation type="submission" date="2023-08" db="EMBL/GenBank/DDBJ databases">
        <authorList>
            <person name="Chen Y."/>
            <person name="Shah S."/>
            <person name="Dougan E. K."/>
            <person name="Thang M."/>
            <person name="Chan C."/>
        </authorList>
    </citation>
    <scope>NUCLEOTIDE SEQUENCE</scope>
</reference>
<dbReference type="InterPro" id="IPR019410">
    <property type="entry name" value="Methyltransf_16"/>
</dbReference>
<dbReference type="GO" id="GO:0020037">
    <property type="term" value="F:heme binding"/>
    <property type="evidence" value="ECO:0007669"/>
    <property type="project" value="UniProtKB-UniRule"/>
</dbReference>
<dbReference type="InterPro" id="IPR036400">
    <property type="entry name" value="Cyt_B5-like_heme/steroid_sf"/>
</dbReference>
<evidence type="ECO:0000256" key="5">
    <source>
        <dbReference type="RuleBase" id="RU362121"/>
    </source>
</evidence>
<gene>
    <name evidence="7" type="ORF">EVOR1521_LOCUS7169</name>
</gene>
<organism evidence="7 8">
    <name type="scientific">Effrenium voratum</name>
    <dbReference type="NCBI Taxonomy" id="2562239"/>
    <lineage>
        <taxon>Eukaryota</taxon>
        <taxon>Sar</taxon>
        <taxon>Alveolata</taxon>
        <taxon>Dinophyceae</taxon>
        <taxon>Suessiales</taxon>
        <taxon>Symbiodiniaceae</taxon>
        <taxon>Effrenium</taxon>
    </lineage>
</organism>
<dbReference type="InterPro" id="IPR050668">
    <property type="entry name" value="Cytochrome_b5"/>
</dbReference>
<dbReference type="Pfam" id="PF00173">
    <property type="entry name" value="Cyt-b5"/>
    <property type="match status" value="2"/>
</dbReference>
<evidence type="ECO:0000313" key="7">
    <source>
        <dbReference type="EMBL" id="CAJ1378697.1"/>
    </source>
</evidence>
<name>A0AA36I1V1_9DINO</name>
<dbReference type="GO" id="GO:0016020">
    <property type="term" value="C:membrane"/>
    <property type="evidence" value="ECO:0007669"/>
    <property type="project" value="TreeGrafter"/>
</dbReference>
<dbReference type="PROSITE" id="PS50255">
    <property type="entry name" value="CYTOCHROME_B5_2"/>
    <property type="match status" value="2"/>
</dbReference>
<dbReference type="GO" id="GO:0046872">
    <property type="term" value="F:metal ion binding"/>
    <property type="evidence" value="ECO:0007669"/>
    <property type="project" value="UniProtKB-UniRule"/>
</dbReference>
<evidence type="ECO:0000259" key="6">
    <source>
        <dbReference type="PROSITE" id="PS50255"/>
    </source>
</evidence>
<evidence type="ECO:0000256" key="3">
    <source>
        <dbReference type="ARBA" id="ARBA00023004"/>
    </source>
</evidence>
<accession>A0AA36I1V1</accession>
<dbReference type="InterPro" id="IPR029063">
    <property type="entry name" value="SAM-dependent_MTases_sf"/>
</dbReference>
<dbReference type="InterPro" id="IPR018506">
    <property type="entry name" value="Cyt_B5_heme-BS"/>
</dbReference>
<sequence length="418" mass="46480">MEWEEEVSLAPDGYAAFKVRIRELPMADGVHASTGCQLWSSSVVLAREIMARPYLVEKKAVLEVGAGCGLLGISVARLARQMLITDGDEEVVRNLSHNLEINRSLWKAAGPSLQDVSCRVLRWEELLEKPWPEEPLEVIVASDIIYGNWGETVAEALCSVLAPGGLVLLACSEDRRGGVRGFQERMEQRGFNILETKLRHAACLCHACDARVEAELSLAMSVTAEEVAKHNKDSDCWVIVGDQVLDVTNFLADHPGGKKSIMMFAGKDATEEFDMLHDRKVIKKYGLDEGTVLLKGTLKKPPVRWTLWTPALRLGGRAVLTLAREHWNQDSDCWVIVGDQVLDVTNFLADHPGGKKSIMMFAGKDATEESSAQFSDVALFELVRTPIYIYIGPVKSPFLYFQFGCNCWNPLNHVILHF</sequence>
<comment type="caution">
    <text evidence="7">The sequence shown here is derived from an EMBL/GenBank/DDBJ whole genome shotgun (WGS) entry which is preliminary data.</text>
</comment>
<evidence type="ECO:0000256" key="2">
    <source>
        <dbReference type="ARBA" id="ARBA00022723"/>
    </source>
</evidence>
<dbReference type="SUPFAM" id="SSF53335">
    <property type="entry name" value="S-adenosyl-L-methionine-dependent methyltransferases"/>
    <property type="match status" value="1"/>
</dbReference>
<dbReference type="PROSITE" id="PS00191">
    <property type="entry name" value="CYTOCHROME_B5_1"/>
    <property type="match status" value="2"/>
</dbReference>
<comment type="similarity">
    <text evidence="4 5">Belongs to the cytochrome b5 family.</text>
</comment>
<dbReference type="AlphaFoldDB" id="A0AA36I1V1"/>
<feature type="domain" description="Cytochrome b5 heme-binding" evidence="6">
    <location>
        <begin position="324"/>
        <end position="395"/>
    </location>
</feature>
<dbReference type="PRINTS" id="PR00363">
    <property type="entry name" value="CYTOCHROMEB5"/>
</dbReference>
<dbReference type="EMBL" id="CAUJNA010000560">
    <property type="protein sequence ID" value="CAJ1378697.1"/>
    <property type="molecule type" value="Genomic_DNA"/>
</dbReference>
<dbReference type="Gene3D" id="3.40.50.150">
    <property type="entry name" value="Vaccinia Virus protein VP39"/>
    <property type="match status" value="1"/>
</dbReference>
<proteinExistence type="inferred from homology"/>
<dbReference type="Gene3D" id="3.10.120.10">
    <property type="entry name" value="Cytochrome b5-like heme/steroid binding domain"/>
    <property type="match status" value="2"/>
</dbReference>
<dbReference type="Proteomes" id="UP001178507">
    <property type="component" value="Unassembled WGS sequence"/>
</dbReference>
<feature type="domain" description="Cytochrome b5 heme-binding" evidence="6">
    <location>
        <begin position="219"/>
        <end position="299"/>
    </location>
</feature>
<evidence type="ECO:0000256" key="1">
    <source>
        <dbReference type="ARBA" id="ARBA00022617"/>
    </source>
</evidence>